<dbReference type="Gene3D" id="3.40.630.30">
    <property type="match status" value="1"/>
</dbReference>
<reference evidence="14" key="1">
    <citation type="submission" date="2016-11" db="UniProtKB">
        <authorList>
            <consortium name="WormBaseParasite"/>
        </authorList>
    </citation>
    <scope>IDENTIFICATION</scope>
</reference>
<accession>A0A1I8BJ27</accession>
<proteinExistence type="predicted"/>
<feature type="domain" description="N-acetyltransferase" evidence="12">
    <location>
        <begin position="58"/>
        <end position="236"/>
    </location>
</feature>
<dbReference type="EC" id="2.3.1.258" evidence="3"/>
<evidence type="ECO:0000256" key="3">
    <source>
        <dbReference type="ARBA" id="ARBA00039121"/>
    </source>
</evidence>
<evidence type="ECO:0000256" key="7">
    <source>
        <dbReference type="ARBA" id="ARBA00048618"/>
    </source>
</evidence>
<dbReference type="InterPro" id="IPR000182">
    <property type="entry name" value="GNAT_dom"/>
</dbReference>
<dbReference type="SUPFAM" id="SSF55729">
    <property type="entry name" value="Acyl-CoA N-acyltransferases (Nat)"/>
    <property type="match status" value="1"/>
</dbReference>
<protein>
    <recommendedName>
        <fullName evidence="3">N-terminal methionine N(alpha)-acetyltransferase NatE</fullName>
        <ecNumber evidence="3">2.3.1.258</ecNumber>
    </recommendedName>
</protein>
<dbReference type="GO" id="GO:0007064">
    <property type="term" value="P:mitotic sister chromatid cohesion"/>
    <property type="evidence" value="ECO:0007669"/>
    <property type="project" value="TreeGrafter"/>
</dbReference>
<comment type="catalytic activity">
    <reaction evidence="7">
        <text>N-terminal L-methionyl-L-lysyl-[protein] + acetyl-CoA = N-terminal N(alpha)-acetyl-L-methionyl-L-lysyl-[protein] + CoA + H(+)</text>
        <dbReference type="Rhea" id="RHEA:50580"/>
        <dbReference type="Rhea" id="RHEA-COMP:12734"/>
        <dbReference type="Rhea" id="RHEA-COMP:12735"/>
        <dbReference type="ChEBI" id="CHEBI:15378"/>
        <dbReference type="ChEBI" id="CHEBI:57287"/>
        <dbReference type="ChEBI" id="CHEBI:57288"/>
        <dbReference type="ChEBI" id="CHEBI:133406"/>
        <dbReference type="ChEBI" id="CHEBI:133407"/>
        <dbReference type="EC" id="2.3.1.258"/>
    </reaction>
</comment>
<dbReference type="GO" id="GO:0031415">
    <property type="term" value="C:NatA complex"/>
    <property type="evidence" value="ECO:0007669"/>
    <property type="project" value="TreeGrafter"/>
</dbReference>
<evidence type="ECO:0000256" key="4">
    <source>
        <dbReference type="ARBA" id="ARBA00048251"/>
    </source>
</evidence>
<dbReference type="Pfam" id="PF00583">
    <property type="entry name" value="Acetyltransf_1"/>
    <property type="match status" value="1"/>
</dbReference>
<comment type="catalytic activity">
    <reaction evidence="11">
        <text>N-terminal L-methionyl-L-threonyl-[protein] + acetyl-CoA = N-terminal N(alpha)-acetyl-L-methionyl-L-threonyl-[protein] + CoA + H(+)</text>
        <dbReference type="Rhea" id="RHEA:50576"/>
        <dbReference type="Rhea" id="RHEA-COMP:12732"/>
        <dbReference type="Rhea" id="RHEA-COMP:12733"/>
        <dbReference type="ChEBI" id="CHEBI:15378"/>
        <dbReference type="ChEBI" id="CHEBI:57287"/>
        <dbReference type="ChEBI" id="CHEBI:57288"/>
        <dbReference type="ChEBI" id="CHEBI:133404"/>
        <dbReference type="ChEBI" id="CHEBI:133405"/>
        <dbReference type="EC" id="2.3.1.258"/>
    </reaction>
</comment>
<evidence type="ECO:0000313" key="13">
    <source>
        <dbReference type="Proteomes" id="UP000095281"/>
    </source>
</evidence>
<keyword evidence="13" id="KW-1185">Reference proteome</keyword>
<dbReference type="InterPro" id="IPR051556">
    <property type="entry name" value="N-term/lysine_N-AcTrnsfr"/>
</dbReference>
<comment type="catalytic activity">
    <reaction evidence="6">
        <text>N-terminal L-methionyl-L-phenylalanyl-[protein] + acetyl-CoA = N-terminal N(alpha)-acetyl-L-methionyl-L-phenylalanyl-[protein] + CoA + H(+)</text>
        <dbReference type="Rhea" id="RHEA:50528"/>
        <dbReference type="Rhea" id="RHEA-COMP:12715"/>
        <dbReference type="Rhea" id="RHEA-COMP:12716"/>
        <dbReference type="ChEBI" id="CHEBI:15378"/>
        <dbReference type="ChEBI" id="CHEBI:57287"/>
        <dbReference type="ChEBI" id="CHEBI:57288"/>
        <dbReference type="ChEBI" id="CHEBI:133382"/>
        <dbReference type="ChEBI" id="CHEBI:133383"/>
        <dbReference type="EC" id="2.3.1.258"/>
    </reaction>
</comment>
<comment type="catalytic activity">
    <reaction evidence="10">
        <text>N-terminal L-methionyl-L-leucyl-[protein] + acetyl-CoA = N-terminal N(alpha)-acetyl-L-methionyl-L-leucyl-[protein] + CoA + H(+)</text>
        <dbReference type="Rhea" id="RHEA:50520"/>
        <dbReference type="Rhea" id="RHEA-COMP:12711"/>
        <dbReference type="Rhea" id="RHEA-COMP:12712"/>
        <dbReference type="ChEBI" id="CHEBI:15378"/>
        <dbReference type="ChEBI" id="CHEBI:57287"/>
        <dbReference type="ChEBI" id="CHEBI:57288"/>
        <dbReference type="ChEBI" id="CHEBI:133377"/>
        <dbReference type="ChEBI" id="CHEBI:133378"/>
        <dbReference type="EC" id="2.3.1.258"/>
    </reaction>
</comment>
<evidence type="ECO:0000256" key="2">
    <source>
        <dbReference type="ARBA" id="ARBA00023315"/>
    </source>
</evidence>
<evidence type="ECO:0000256" key="9">
    <source>
        <dbReference type="ARBA" id="ARBA00049002"/>
    </source>
</evidence>
<keyword evidence="1" id="KW-0808">Transferase</keyword>
<keyword evidence="2" id="KW-0012">Acyltransferase</keyword>
<evidence type="ECO:0000256" key="8">
    <source>
        <dbReference type="ARBA" id="ARBA00048799"/>
    </source>
</evidence>
<evidence type="ECO:0000256" key="11">
    <source>
        <dbReference type="ARBA" id="ARBA00049454"/>
    </source>
</evidence>
<dbReference type="PANTHER" id="PTHR42919:SF8">
    <property type="entry name" value="N-ALPHA-ACETYLTRANSFERASE 50"/>
    <property type="match status" value="1"/>
</dbReference>
<dbReference type="PANTHER" id="PTHR42919">
    <property type="entry name" value="N-ALPHA-ACETYLTRANSFERASE"/>
    <property type="match status" value="1"/>
</dbReference>
<sequence>MVSEVNFRMLNVLTASITFLYLANYIVKYDNKDIGMEPVPAASWKSYTERPKISKFDLELIPPNKEIINQLILLNSIALPINFGDVKSLHYKQVLKNELAIQGMENDEDELKTKYWTIMAYYKNALVGSITACIETIPQKENNSKKQLCLYILTLAVLPAFRRRGVATILVLDTINQCKQKWKNIKQIALHCQSCNEPALTFYQKLGFIQAQFIPNYYLIWRIVRPDAYRLEYYLKEEIKEK</sequence>
<evidence type="ECO:0000256" key="5">
    <source>
        <dbReference type="ARBA" id="ARBA00048335"/>
    </source>
</evidence>
<dbReference type="InterPro" id="IPR016181">
    <property type="entry name" value="Acyl_CoA_acyltransferase"/>
</dbReference>
<dbReference type="AlphaFoldDB" id="A0A1I8BJ27"/>
<comment type="catalytic activity">
    <reaction evidence="4">
        <text>N-terminal L-methionyl-L-seryl-[protein] + acetyl-CoA = N-terminal N(alpha)-acetyl-L-methionyl-L-seryl-[protein] + CoA + H(+)</text>
        <dbReference type="Rhea" id="RHEA:50568"/>
        <dbReference type="Rhea" id="RHEA-COMP:12728"/>
        <dbReference type="Rhea" id="RHEA-COMP:12729"/>
        <dbReference type="ChEBI" id="CHEBI:15378"/>
        <dbReference type="ChEBI" id="CHEBI:57287"/>
        <dbReference type="ChEBI" id="CHEBI:57288"/>
        <dbReference type="ChEBI" id="CHEBI:133400"/>
        <dbReference type="ChEBI" id="CHEBI:133401"/>
        <dbReference type="EC" id="2.3.1.258"/>
    </reaction>
</comment>
<evidence type="ECO:0000313" key="14">
    <source>
        <dbReference type="WBParaSite" id="MhA1_Contig262.frz3.gene22"/>
    </source>
</evidence>
<dbReference type="CDD" id="cd04301">
    <property type="entry name" value="NAT_SF"/>
    <property type="match status" value="1"/>
</dbReference>
<evidence type="ECO:0000256" key="10">
    <source>
        <dbReference type="ARBA" id="ARBA00049103"/>
    </source>
</evidence>
<comment type="catalytic activity">
    <reaction evidence="5">
        <text>N-terminal L-methionyl-L-tyrosyl-[protein] + acetyl-CoA = N-terminal N(alpha)-acetyl-L-methionyl-L-tyrosyl-[protein] + CoA + H(+)</text>
        <dbReference type="Rhea" id="RHEA:50532"/>
        <dbReference type="Rhea" id="RHEA-COMP:12717"/>
        <dbReference type="Rhea" id="RHEA-COMP:12718"/>
        <dbReference type="ChEBI" id="CHEBI:15378"/>
        <dbReference type="ChEBI" id="CHEBI:57287"/>
        <dbReference type="ChEBI" id="CHEBI:57288"/>
        <dbReference type="ChEBI" id="CHEBI:133384"/>
        <dbReference type="ChEBI" id="CHEBI:133385"/>
        <dbReference type="EC" id="2.3.1.258"/>
    </reaction>
</comment>
<comment type="catalytic activity">
    <reaction evidence="9">
        <text>N-terminal L-methionyl-L-alanyl-[protein] + acetyl-CoA = N-terminal N(alpha)-acetyl-L-methionyl-L-alanyl-[protein] + CoA + H(+)</text>
        <dbReference type="Rhea" id="RHEA:50564"/>
        <dbReference type="Rhea" id="RHEA-COMP:12726"/>
        <dbReference type="Rhea" id="RHEA-COMP:12727"/>
        <dbReference type="ChEBI" id="CHEBI:15378"/>
        <dbReference type="ChEBI" id="CHEBI:57287"/>
        <dbReference type="ChEBI" id="CHEBI:57288"/>
        <dbReference type="ChEBI" id="CHEBI:133398"/>
        <dbReference type="ChEBI" id="CHEBI:133399"/>
        <dbReference type="EC" id="2.3.1.258"/>
    </reaction>
</comment>
<dbReference type="Proteomes" id="UP000095281">
    <property type="component" value="Unplaced"/>
</dbReference>
<dbReference type="PROSITE" id="PS51186">
    <property type="entry name" value="GNAT"/>
    <property type="match status" value="1"/>
</dbReference>
<evidence type="ECO:0000259" key="12">
    <source>
        <dbReference type="PROSITE" id="PS51186"/>
    </source>
</evidence>
<organism evidence="13 14">
    <name type="scientific">Meloidogyne hapla</name>
    <name type="common">Root-knot nematode worm</name>
    <dbReference type="NCBI Taxonomy" id="6305"/>
    <lineage>
        <taxon>Eukaryota</taxon>
        <taxon>Metazoa</taxon>
        <taxon>Ecdysozoa</taxon>
        <taxon>Nematoda</taxon>
        <taxon>Chromadorea</taxon>
        <taxon>Rhabditida</taxon>
        <taxon>Tylenchina</taxon>
        <taxon>Tylenchomorpha</taxon>
        <taxon>Tylenchoidea</taxon>
        <taxon>Meloidogynidae</taxon>
        <taxon>Meloidogyninae</taxon>
        <taxon>Meloidogyne</taxon>
    </lineage>
</organism>
<dbReference type="GO" id="GO:0120518">
    <property type="term" value="F:protein N-terminal-methionine acetyltransferase activity"/>
    <property type="evidence" value="ECO:0007669"/>
    <property type="project" value="UniProtKB-EC"/>
</dbReference>
<name>A0A1I8BJ27_MELHA</name>
<evidence type="ECO:0000256" key="6">
    <source>
        <dbReference type="ARBA" id="ARBA00048490"/>
    </source>
</evidence>
<comment type="catalytic activity">
    <reaction evidence="8">
        <text>N-terminal L-methionyl-L-valyl-[protein] + acetyl-CoA = N-terminal N(alpha)-acetyl-L-methionyl-L-valyl-[protein] + CoA + H(+)</text>
        <dbReference type="Rhea" id="RHEA:50572"/>
        <dbReference type="Rhea" id="RHEA-COMP:12730"/>
        <dbReference type="Rhea" id="RHEA-COMP:12731"/>
        <dbReference type="ChEBI" id="CHEBI:15378"/>
        <dbReference type="ChEBI" id="CHEBI:57287"/>
        <dbReference type="ChEBI" id="CHEBI:57288"/>
        <dbReference type="ChEBI" id="CHEBI:133402"/>
        <dbReference type="ChEBI" id="CHEBI:133403"/>
        <dbReference type="EC" id="2.3.1.258"/>
    </reaction>
</comment>
<evidence type="ECO:0000256" key="1">
    <source>
        <dbReference type="ARBA" id="ARBA00022679"/>
    </source>
</evidence>
<dbReference type="WBParaSite" id="MhA1_Contig262.frz3.gene22">
    <property type="protein sequence ID" value="MhA1_Contig262.frz3.gene22"/>
    <property type="gene ID" value="MhA1_Contig262.frz3.gene22"/>
</dbReference>